<dbReference type="PROSITE" id="PS50939">
    <property type="entry name" value="CYTOCHROME_B561"/>
    <property type="match status" value="1"/>
</dbReference>
<protein>
    <submittedName>
        <fullName evidence="9">Integral membrane protein</fullName>
    </submittedName>
</protein>
<dbReference type="CDD" id="cd08760">
    <property type="entry name" value="Cyt_b561_FRRS1_like"/>
    <property type="match status" value="1"/>
</dbReference>
<feature type="transmembrane region" description="Helical" evidence="7">
    <location>
        <begin position="147"/>
        <end position="168"/>
    </location>
</feature>
<evidence type="ECO:0000259" key="8">
    <source>
        <dbReference type="PROSITE" id="PS50939"/>
    </source>
</evidence>
<sequence>MIYEDLHLVPKYAKLHGAEMGLAFVIIFPLGALFIRILKFKGSVWAHVACQLVGWVLMLAGLGTGIRLGNIIDRLHNNAHTIVGTITVVLMILQPIIGLIHHRQYRKKHTQTWWTHVHVWYGRVLIFLGIITGGLGLQLATNTTGGKILYGTIGGLVSLAYVAGIVYMRYELPRCSAKKTPDTEGVQLQNVTSI</sequence>
<dbReference type="Proteomes" id="UP000717696">
    <property type="component" value="Unassembled WGS sequence"/>
</dbReference>
<proteinExistence type="predicted"/>
<dbReference type="Pfam" id="PF10348">
    <property type="entry name" value="DUF2427"/>
    <property type="match status" value="1"/>
</dbReference>
<dbReference type="Gene3D" id="1.20.120.1770">
    <property type="match status" value="1"/>
</dbReference>
<gene>
    <name evidence="9" type="ORF">B0J13DRAFT_642163</name>
</gene>
<evidence type="ECO:0000256" key="4">
    <source>
        <dbReference type="ARBA" id="ARBA00022982"/>
    </source>
</evidence>
<dbReference type="AlphaFoldDB" id="A0A9P9ISA7"/>
<dbReference type="PANTHER" id="PTHR47797:SF1">
    <property type="entry name" value="CYTOCHROME B561 DOMAIN-CONTAINING PROTEIN-RELATED"/>
    <property type="match status" value="1"/>
</dbReference>
<feature type="transmembrane region" description="Helical" evidence="7">
    <location>
        <begin position="45"/>
        <end position="66"/>
    </location>
</feature>
<dbReference type="InterPro" id="IPR006593">
    <property type="entry name" value="Cyt_b561/ferric_Rdtase_TM"/>
</dbReference>
<dbReference type="EMBL" id="JAGMUU010000019">
    <property type="protein sequence ID" value="KAH7131462.1"/>
    <property type="molecule type" value="Genomic_DNA"/>
</dbReference>
<evidence type="ECO:0000256" key="5">
    <source>
        <dbReference type="ARBA" id="ARBA00022989"/>
    </source>
</evidence>
<evidence type="ECO:0000256" key="7">
    <source>
        <dbReference type="SAM" id="Phobius"/>
    </source>
</evidence>
<feature type="transmembrane region" description="Helical" evidence="7">
    <location>
        <begin position="120"/>
        <end position="141"/>
    </location>
</feature>
<keyword evidence="4" id="KW-0249">Electron transport</keyword>
<keyword evidence="6 7" id="KW-0472">Membrane</keyword>
<evidence type="ECO:0000256" key="6">
    <source>
        <dbReference type="ARBA" id="ARBA00023136"/>
    </source>
</evidence>
<evidence type="ECO:0000256" key="1">
    <source>
        <dbReference type="ARBA" id="ARBA00004370"/>
    </source>
</evidence>
<evidence type="ECO:0000256" key="3">
    <source>
        <dbReference type="ARBA" id="ARBA00022692"/>
    </source>
</evidence>
<dbReference type="OrthoDB" id="19261at2759"/>
<evidence type="ECO:0000256" key="2">
    <source>
        <dbReference type="ARBA" id="ARBA00022448"/>
    </source>
</evidence>
<dbReference type="GO" id="GO:0016020">
    <property type="term" value="C:membrane"/>
    <property type="evidence" value="ECO:0007669"/>
    <property type="project" value="UniProtKB-SubCell"/>
</dbReference>
<dbReference type="SMART" id="SM00665">
    <property type="entry name" value="B561"/>
    <property type="match status" value="1"/>
</dbReference>
<dbReference type="PANTHER" id="PTHR47797">
    <property type="entry name" value="DEHYDROGENASE, PUTATIVE (AFU_ORTHOLOGUE AFUA_8G05805)-RELATED"/>
    <property type="match status" value="1"/>
</dbReference>
<evidence type="ECO:0000313" key="9">
    <source>
        <dbReference type="EMBL" id="KAH7131462.1"/>
    </source>
</evidence>
<evidence type="ECO:0000313" key="10">
    <source>
        <dbReference type="Proteomes" id="UP000717696"/>
    </source>
</evidence>
<reference evidence="9" key="1">
    <citation type="journal article" date="2021" name="Nat. Commun.">
        <title>Genetic determinants of endophytism in the Arabidopsis root mycobiome.</title>
        <authorList>
            <person name="Mesny F."/>
            <person name="Miyauchi S."/>
            <person name="Thiergart T."/>
            <person name="Pickel B."/>
            <person name="Atanasova L."/>
            <person name="Karlsson M."/>
            <person name="Huettel B."/>
            <person name="Barry K.W."/>
            <person name="Haridas S."/>
            <person name="Chen C."/>
            <person name="Bauer D."/>
            <person name="Andreopoulos W."/>
            <person name="Pangilinan J."/>
            <person name="LaButti K."/>
            <person name="Riley R."/>
            <person name="Lipzen A."/>
            <person name="Clum A."/>
            <person name="Drula E."/>
            <person name="Henrissat B."/>
            <person name="Kohler A."/>
            <person name="Grigoriev I.V."/>
            <person name="Martin F.M."/>
            <person name="Hacquard S."/>
        </authorList>
    </citation>
    <scope>NUCLEOTIDE SEQUENCE</scope>
    <source>
        <strain evidence="9">MPI-CAGE-AT-0021</strain>
    </source>
</reference>
<keyword evidence="2" id="KW-0813">Transport</keyword>
<accession>A0A9P9ISA7</accession>
<name>A0A9P9ISA7_9HYPO</name>
<comment type="caution">
    <text evidence="9">The sequence shown here is derived from an EMBL/GenBank/DDBJ whole genome shotgun (WGS) entry which is preliminary data.</text>
</comment>
<feature type="transmembrane region" description="Helical" evidence="7">
    <location>
        <begin position="78"/>
        <end position="100"/>
    </location>
</feature>
<feature type="transmembrane region" description="Helical" evidence="7">
    <location>
        <begin position="20"/>
        <end position="38"/>
    </location>
</feature>
<feature type="domain" description="Cytochrome b561" evidence="8">
    <location>
        <begin position="1"/>
        <end position="170"/>
    </location>
</feature>
<keyword evidence="5 7" id="KW-1133">Transmembrane helix</keyword>
<dbReference type="InterPro" id="IPR018825">
    <property type="entry name" value="DUF2427"/>
</dbReference>
<organism evidence="9 10">
    <name type="scientific">Dactylonectria estremocensis</name>
    <dbReference type="NCBI Taxonomy" id="1079267"/>
    <lineage>
        <taxon>Eukaryota</taxon>
        <taxon>Fungi</taxon>
        <taxon>Dikarya</taxon>
        <taxon>Ascomycota</taxon>
        <taxon>Pezizomycotina</taxon>
        <taxon>Sordariomycetes</taxon>
        <taxon>Hypocreomycetidae</taxon>
        <taxon>Hypocreales</taxon>
        <taxon>Nectriaceae</taxon>
        <taxon>Dactylonectria</taxon>
    </lineage>
</organism>
<keyword evidence="10" id="KW-1185">Reference proteome</keyword>
<comment type="subcellular location">
    <subcellularLocation>
        <location evidence="1">Membrane</location>
    </subcellularLocation>
</comment>
<keyword evidence="3 7" id="KW-0812">Transmembrane</keyword>